<evidence type="ECO:0000313" key="3">
    <source>
        <dbReference type="EMBL" id="PND34709.1"/>
    </source>
</evidence>
<evidence type="ECO:0000256" key="2">
    <source>
        <dbReference type="SAM" id="SignalP"/>
    </source>
</evidence>
<reference evidence="3 4" key="1">
    <citation type="submission" date="2018-01" db="EMBL/GenBank/DDBJ databases">
        <title>The draft genome of an aniline degradation strain ANB-1.</title>
        <authorList>
            <person name="Zhang L."/>
            <person name="Jiang J."/>
        </authorList>
    </citation>
    <scope>NUCLEOTIDE SEQUENCE [LARGE SCALE GENOMIC DNA]</scope>
    <source>
        <strain evidence="3 4">ANB-1</strain>
    </source>
</reference>
<dbReference type="Gene3D" id="3.40.190.150">
    <property type="entry name" value="Bordetella uptake gene, domain 1"/>
    <property type="match status" value="1"/>
</dbReference>
<comment type="caution">
    <text evidence="3">The sequence shown here is derived from an EMBL/GenBank/DDBJ whole genome shotgun (WGS) entry which is preliminary data.</text>
</comment>
<sequence>MSVARTAWRAAVLACLALFASTPAAAAEADAYPSRPVRFIVPIGPGSSGDTMTRTFAEYLRKTAGQAILVENRPGAELSLGTQVALNEPADGYTVVLISPSATVINPLFVKDLPYRPQDLYPVLNVTRHVAVLVASAASPYKTLGDVVEAARRDKGGVSLGTYGNTYRLGALDLARRAGVDFNQVPYKGAAQAVADVVGGSVDLALIDIAGAAPLVASGKIRALAVAGDRRHPLLPDVATVQEAGYPGYSLYVFIGFAIRAGTPAPVASKLEDMMLRVMDDPALRAQLAQQSGGEVVGTGSQAFAELIRAEGVRYADLARQIGAVPR</sequence>
<dbReference type="PIRSF" id="PIRSF017082">
    <property type="entry name" value="YflP"/>
    <property type="match status" value="1"/>
</dbReference>
<evidence type="ECO:0000256" key="1">
    <source>
        <dbReference type="ARBA" id="ARBA00006987"/>
    </source>
</evidence>
<dbReference type="EMBL" id="POQS01000002">
    <property type="protein sequence ID" value="PND34709.1"/>
    <property type="molecule type" value="Genomic_DNA"/>
</dbReference>
<feature type="signal peptide" evidence="2">
    <location>
        <begin position="1"/>
        <end position="26"/>
    </location>
</feature>
<dbReference type="Gene3D" id="3.40.190.10">
    <property type="entry name" value="Periplasmic binding protein-like II"/>
    <property type="match status" value="1"/>
</dbReference>
<dbReference type="CDD" id="cd07012">
    <property type="entry name" value="PBP2_Bug_TTT"/>
    <property type="match status" value="1"/>
</dbReference>
<keyword evidence="2" id="KW-0732">Signal</keyword>
<dbReference type="Proteomes" id="UP000235994">
    <property type="component" value="Unassembled WGS sequence"/>
</dbReference>
<dbReference type="PANTHER" id="PTHR42928">
    <property type="entry name" value="TRICARBOXYLATE-BINDING PROTEIN"/>
    <property type="match status" value="1"/>
</dbReference>
<dbReference type="InterPro" id="IPR005064">
    <property type="entry name" value="BUG"/>
</dbReference>
<comment type="similarity">
    <text evidence="1">Belongs to the UPF0065 (bug) family.</text>
</comment>
<dbReference type="Pfam" id="PF03401">
    <property type="entry name" value="TctC"/>
    <property type="match status" value="1"/>
</dbReference>
<dbReference type="PANTHER" id="PTHR42928:SF5">
    <property type="entry name" value="BLR1237 PROTEIN"/>
    <property type="match status" value="1"/>
</dbReference>
<keyword evidence="4" id="KW-1185">Reference proteome</keyword>
<name>A0A2N8KMN4_9BURK</name>
<feature type="chain" id="PRO_5014620999" evidence="2">
    <location>
        <begin position="27"/>
        <end position="327"/>
    </location>
</feature>
<dbReference type="AlphaFoldDB" id="A0A2N8KMN4"/>
<dbReference type="RefSeq" id="WP_102772768.1">
    <property type="nucleotide sequence ID" value="NZ_POQS01000002.1"/>
</dbReference>
<dbReference type="SUPFAM" id="SSF53850">
    <property type="entry name" value="Periplasmic binding protein-like II"/>
    <property type="match status" value="1"/>
</dbReference>
<protein>
    <submittedName>
        <fullName evidence="3">Tripartite tricarboxylate transporter substrate binding protein</fullName>
    </submittedName>
</protein>
<accession>A0A2N8KMN4</accession>
<organism evidence="3 4">
    <name type="scientific">Achromobacter pulmonis</name>
    <dbReference type="NCBI Taxonomy" id="1389932"/>
    <lineage>
        <taxon>Bacteria</taxon>
        <taxon>Pseudomonadati</taxon>
        <taxon>Pseudomonadota</taxon>
        <taxon>Betaproteobacteria</taxon>
        <taxon>Burkholderiales</taxon>
        <taxon>Alcaligenaceae</taxon>
        <taxon>Achromobacter</taxon>
    </lineage>
</organism>
<gene>
    <name evidence="3" type="ORF">C1I89_11075</name>
</gene>
<dbReference type="InterPro" id="IPR042100">
    <property type="entry name" value="Bug_dom1"/>
</dbReference>
<evidence type="ECO:0000313" key="4">
    <source>
        <dbReference type="Proteomes" id="UP000235994"/>
    </source>
</evidence>
<proteinExistence type="inferred from homology"/>